<keyword evidence="1" id="KW-0472">Membrane</keyword>
<proteinExistence type="predicted"/>
<keyword evidence="1" id="KW-0812">Transmembrane</keyword>
<sequence>MKETPLFATWWERFHHVLLALGQLLLAVLLAAFRDSTTQGSLYRLSTNRTATIALVVQVIASVLGIGNLYVLRSLVGHYSRRKLSRTPMRFESFAFWTYLGSGSFDFSLTPWFLFITLTVSILSFGPAALWAGAITPTGATQACQLTAQGARYSPESRGRTWDFQFEFKTDSAQVWNHFNSCTSDIVSGGLHTNCPVPTLNDNLLRAAITDVSSGNGDNLRPSPPTDSSGYSSLGRTYGVGHAIGSSPGLTHAELESQMTSSFSLHEPGYETTVSCIKNTTSALALIQHAPGDDSTIPNIWALSGTLPNTIADTSSEFYPLTTWRSPRLENLTAWAAVYNPHTHTSFLSIAAGPEKYAPFNQTQCEFTFTPRLFLLSVNTTARTITRTPLPNNPVPDPLDTTNTIPASVIRTLNLLSRMKSSLYISELGESLYSALQSYASLYGMSYDEAVLPMTSLFFTSMADHILGVYANAQVFIARDTQPLEIVSSSCKAECKRSCVCVGGYEAEDWEMGRAMQGEACTDG</sequence>
<evidence type="ECO:0000313" key="3">
    <source>
        <dbReference type="Proteomes" id="UP001174936"/>
    </source>
</evidence>
<dbReference type="EMBL" id="JAULSV010000005">
    <property type="protein sequence ID" value="KAK0644551.1"/>
    <property type="molecule type" value="Genomic_DNA"/>
</dbReference>
<dbReference type="Proteomes" id="UP001174936">
    <property type="component" value="Unassembled WGS sequence"/>
</dbReference>
<keyword evidence="1" id="KW-1133">Transmembrane helix</keyword>
<evidence type="ECO:0000313" key="2">
    <source>
        <dbReference type="EMBL" id="KAK0644551.1"/>
    </source>
</evidence>
<comment type="caution">
    <text evidence="2">The sequence shown here is derived from an EMBL/GenBank/DDBJ whole genome shotgun (WGS) entry which is preliminary data.</text>
</comment>
<feature type="transmembrane region" description="Helical" evidence="1">
    <location>
        <begin position="93"/>
        <end position="115"/>
    </location>
</feature>
<reference evidence="2" key="1">
    <citation type="submission" date="2023-06" db="EMBL/GenBank/DDBJ databases">
        <title>Genome-scale phylogeny and comparative genomics of the fungal order Sordariales.</title>
        <authorList>
            <consortium name="Lawrence Berkeley National Laboratory"/>
            <person name="Hensen N."/>
            <person name="Bonometti L."/>
            <person name="Westerberg I."/>
            <person name="Brannstrom I.O."/>
            <person name="Guillou S."/>
            <person name="Cros-Aarteil S."/>
            <person name="Calhoun S."/>
            <person name="Haridas S."/>
            <person name="Kuo A."/>
            <person name="Mondo S."/>
            <person name="Pangilinan J."/>
            <person name="Riley R."/>
            <person name="Labutti K."/>
            <person name="Andreopoulos B."/>
            <person name="Lipzen A."/>
            <person name="Chen C."/>
            <person name="Yanf M."/>
            <person name="Daum C."/>
            <person name="Ng V."/>
            <person name="Clum A."/>
            <person name="Steindorff A."/>
            <person name="Ohm R."/>
            <person name="Martin F."/>
            <person name="Silar P."/>
            <person name="Natvig D."/>
            <person name="Lalanne C."/>
            <person name="Gautier V."/>
            <person name="Ament-Velasquez S.L."/>
            <person name="Kruys A."/>
            <person name="Hutchinson M.I."/>
            <person name="Powell A.J."/>
            <person name="Barry K."/>
            <person name="Miller A.N."/>
            <person name="Grigoriev I.V."/>
            <person name="Debuchy R."/>
            <person name="Gladieux P."/>
            <person name="Thoren M.H."/>
            <person name="Johannesson H."/>
        </authorList>
    </citation>
    <scope>NUCLEOTIDE SEQUENCE</scope>
    <source>
        <strain evidence="2">SMH2532-1</strain>
    </source>
</reference>
<gene>
    <name evidence="2" type="ORF">B0T16DRAFT_448162</name>
</gene>
<dbReference type="AlphaFoldDB" id="A0AA39Y211"/>
<organism evidence="2 3">
    <name type="scientific">Cercophora newfieldiana</name>
    <dbReference type="NCBI Taxonomy" id="92897"/>
    <lineage>
        <taxon>Eukaryota</taxon>
        <taxon>Fungi</taxon>
        <taxon>Dikarya</taxon>
        <taxon>Ascomycota</taxon>
        <taxon>Pezizomycotina</taxon>
        <taxon>Sordariomycetes</taxon>
        <taxon>Sordariomycetidae</taxon>
        <taxon>Sordariales</taxon>
        <taxon>Lasiosphaeriaceae</taxon>
        <taxon>Cercophora</taxon>
    </lineage>
</organism>
<evidence type="ECO:0000256" key="1">
    <source>
        <dbReference type="SAM" id="Phobius"/>
    </source>
</evidence>
<name>A0AA39Y211_9PEZI</name>
<accession>A0AA39Y211</accession>
<protein>
    <submittedName>
        <fullName evidence="2">Uncharacterized protein</fullName>
    </submittedName>
</protein>
<feature type="transmembrane region" description="Helical" evidence="1">
    <location>
        <begin position="50"/>
        <end position="72"/>
    </location>
</feature>
<keyword evidence="3" id="KW-1185">Reference proteome</keyword>